<gene>
    <name evidence="1" type="ORF">DF3PB_1000007</name>
</gene>
<name>A0A380T7T1_9ZZZZ</name>
<proteinExistence type="predicted"/>
<protein>
    <submittedName>
        <fullName evidence="1">Uncharacterized protein</fullName>
    </submittedName>
</protein>
<accession>A0A380T7T1</accession>
<evidence type="ECO:0000313" key="1">
    <source>
        <dbReference type="EMBL" id="SUS03560.1"/>
    </source>
</evidence>
<organism evidence="1">
    <name type="scientific">metagenome</name>
    <dbReference type="NCBI Taxonomy" id="256318"/>
    <lineage>
        <taxon>unclassified sequences</taxon>
        <taxon>metagenomes</taxon>
    </lineage>
</organism>
<reference evidence="1" key="1">
    <citation type="submission" date="2018-07" db="EMBL/GenBank/DDBJ databases">
        <authorList>
            <person name="Quirk P.G."/>
            <person name="Krulwich T.A."/>
        </authorList>
    </citation>
    <scope>NUCLEOTIDE SEQUENCE</scope>
</reference>
<dbReference type="EMBL" id="UIDG01000003">
    <property type="protein sequence ID" value="SUS03560.1"/>
    <property type="molecule type" value="Genomic_DNA"/>
</dbReference>
<dbReference type="AlphaFoldDB" id="A0A380T7T1"/>
<sequence>MLDKRGPRWMGAAFLAGLVMIPLAAGADDAPLPARVQNLVMREMDAAVARNEACPAMPTMTEIAAANGGLAVALASYTSDLVTRRPDRRAADPCPCLQNVAVATIRAQPEQASPVHRALRTRFPQCSEAVLGAVERTLGTLSVASIAPKERVQEPRPVARGPLACPEPALCISIEPGPADVASKTQRRY</sequence>